<keyword evidence="1" id="KW-1133">Transmembrane helix</keyword>
<comment type="caution">
    <text evidence="2">The sequence shown here is derived from an EMBL/GenBank/DDBJ whole genome shotgun (WGS) entry which is preliminary data.</text>
</comment>
<organism evidence="2 3">
    <name type="scientific">Solanum commersonii</name>
    <name type="common">Commerson's wild potato</name>
    <name type="synonym">Commerson's nightshade</name>
    <dbReference type="NCBI Taxonomy" id="4109"/>
    <lineage>
        <taxon>Eukaryota</taxon>
        <taxon>Viridiplantae</taxon>
        <taxon>Streptophyta</taxon>
        <taxon>Embryophyta</taxon>
        <taxon>Tracheophyta</taxon>
        <taxon>Spermatophyta</taxon>
        <taxon>Magnoliopsida</taxon>
        <taxon>eudicotyledons</taxon>
        <taxon>Gunneridae</taxon>
        <taxon>Pentapetalae</taxon>
        <taxon>asterids</taxon>
        <taxon>lamiids</taxon>
        <taxon>Solanales</taxon>
        <taxon>Solanaceae</taxon>
        <taxon>Solanoideae</taxon>
        <taxon>Solaneae</taxon>
        <taxon>Solanum</taxon>
    </lineage>
</organism>
<gene>
    <name evidence="2" type="ORF">H5410_009894</name>
</gene>
<evidence type="ECO:0000313" key="2">
    <source>
        <dbReference type="EMBL" id="KAG5624676.1"/>
    </source>
</evidence>
<reference evidence="2 3" key="1">
    <citation type="submission" date="2020-09" db="EMBL/GenBank/DDBJ databases">
        <title>De no assembly of potato wild relative species, Solanum commersonii.</title>
        <authorList>
            <person name="Cho K."/>
        </authorList>
    </citation>
    <scope>NUCLEOTIDE SEQUENCE [LARGE SCALE GENOMIC DNA]</scope>
    <source>
        <strain evidence="2">LZ3.2</strain>
        <tissue evidence="2">Leaf</tissue>
    </source>
</reference>
<keyword evidence="1" id="KW-0812">Transmembrane</keyword>
<dbReference type="Proteomes" id="UP000824120">
    <property type="component" value="Chromosome 2"/>
</dbReference>
<protein>
    <submittedName>
        <fullName evidence="2">Uncharacterized protein</fullName>
    </submittedName>
</protein>
<accession>A0A9J6AK23</accession>
<name>A0A9J6AK23_SOLCO</name>
<evidence type="ECO:0000313" key="3">
    <source>
        <dbReference type="Proteomes" id="UP000824120"/>
    </source>
</evidence>
<feature type="transmembrane region" description="Helical" evidence="1">
    <location>
        <begin position="20"/>
        <end position="42"/>
    </location>
</feature>
<sequence>MLFLDGTVVGILLKMQKGAMIFQTIAPNKTMGWIVMLLLLFVSMSLDDTDYVLDFDSFVPSSTPVTMDIRYPDKRINDFSLLPPLFSYHLRQQGRSIIRMR</sequence>
<keyword evidence="1" id="KW-0472">Membrane</keyword>
<dbReference type="AlphaFoldDB" id="A0A9J6AK23"/>
<dbReference type="EMBL" id="JACXVP010000002">
    <property type="protein sequence ID" value="KAG5624676.1"/>
    <property type="molecule type" value="Genomic_DNA"/>
</dbReference>
<evidence type="ECO:0000256" key="1">
    <source>
        <dbReference type="SAM" id="Phobius"/>
    </source>
</evidence>
<keyword evidence="3" id="KW-1185">Reference proteome</keyword>
<proteinExistence type="predicted"/>